<feature type="compositionally biased region" description="Polar residues" evidence="1">
    <location>
        <begin position="1011"/>
        <end position="1020"/>
    </location>
</feature>
<feature type="compositionally biased region" description="Basic and acidic residues" evidence="1">
    <location>
        <begin position="133"/>
        <end position="147"/>
    </location>
</feature>
<feature type="compositionally biased region" description="Acidic residues" evidence="1">
    <location>
        <begin position="807"/>
        <end position="819"/>
    </location>
</feature>
<feature type="compositionally biased region" description="Low complexity" evidence="1">
    <location>
        <begin position="114"/>
        <end position="124"/>
    </location>
</feature>
<dbReference type="InterPro" id="IPR011990">
    <property type="entry name" value="TPR-like_helical_dom_sf"/>
</dbReference>
<feature type="region of interest" description="Disordered" evidence="1">
    <location>
        <begin position="832"/>
        <end position="858"/>
    </location>
</feature>
<gene>
    <name evidence="3" type="ORF">PISL3812_02374</name>
</gene>
<evidence type="ECO:0000313" key="4">
    <source>
        <dbReference type="Proteomes" id="UP000054383"/>
    </source>
</evidence>
<keyword evidence="4" id="KW-1185">Reference proteome</keyword>
<feature type="compositionally biased region" description="Basic and acidic residues" evidence="1">
    <location>
        <begin position="797"/>
        <end position="806"/>
    </location>
</feature>
<accession>A0A0U1LPR3</accession>
<evidence type="ECO:0000259" key="2">
    <source>
        <dbReference type="PROSITE" id="PS50835"/>
    </source>
</evidence>
<dbReference type="Gene3D" id="1.25.40.10">
    <property type="entry name" value="Tetratricopeptide repeat domain"/>
    <property type="match status" value="1"/>
</dbReference>
<reference evidence="3 4" key="1">
    <citation type="submission" date="2015-04" db="EMBL/GenBank/DDBJ databases">
        <authorList>
            <person name="Syromyatnikov M.Y."/>
            <person name="Popov V.N."/>
        </authorList>
    </citation>
    <scope>NUCLEOTIDE SEQUENCE [LARGE SCALE GENOMIC DNA]</scope>
    <source>
        <strain evidence="3">WF-38-12</strain>
    </source>
</reference>
<proteinExistence type="predicted"/>
<dbReference type="PROSITE" id="PS50835">
    <property type="entry name" value="IG_LIKE"/>
    <property type="match status" value="1"/>
</dbReference>
<feature type="region of interest" description="Disordered" evidence="1">
    <location>
        <begin position="797"/>
        <end position="819"/>
    </location>
</feature>
<feature type="domain" description="Ig-like" evidence="2">
    <location>
        <begin position="313"/>
        <end position="441"/>
    </location>
</feature>
<feature type="region of interest" description="Disordered" evidence="1">
    <location>
        <begin position="926"/>
        <end position="967"/>
    </location>
</feature>
<dbReference type="OrthoDB" id="72441at2759"/>
<feature type="compositionally biased region" description="Basic and acidic residues" evidence="1">
    <location>
        <begin position="834"/>
        <end position="846"/>
    </location>
</feature>
<feature type="region of interest" description="Disordered" evidence="1">
    <location>
        <begin position="985"/>
        <end position="1020"/>
    </location>
</feature>
<dbReference type="InterPro" id="IPR007110">
    <property type="entry name" value="Ig-like_dom"/>
</dbReference>
<feature type="region of interest" description="Disordered" evidence="1">
    <location>
        <begin position="47"/>
        <end position="158"/>
    </location>
</feature>
<feature type="compositionally biased region" description="Polar residues" evidence="1">
    <location>
        <begin position="81"/>
        <end position="113"/>
    </location>
</feature>
<protein>
    <submittedName>
        <fullName evidence="3">Putative membrane protein ycf1</fullName>
    </submittedName>
</protein>
<feature type="compositionally biased region" description="Low complexity" evidence="1">
    <location>
        <begin position="51"/>
        <end position="63"/>
    </location>
</feature>
<dbReference type="AlphaFoldDB" id="A0A0U1LPR3"/>
<evidence type="ECO:0000256" key="1">
    <source>
        <dbReference type="SAM" id="MobiDB-lite"/>
    </source>
</evidence>
<dbReference type="EMBL" id="CVMT01000002">
    <property type="protein sequence ID" value="CRG85268.1"/>
    <property type="molecule type" value="Genomic_DNA"/>
</dbReference>
<dbReference type="OMA" id="WRARAYN"/>
<organism evidence="3 4">
    <name type="scientific">Talaromyces islandicus</name>
    <name type="common">Penicillium islandicum</name>
    <dbReference type="NCBI Taxonomy" id="28573"/>
    <lineage>
        <taxon>Eukaryota</taxon>
        <taxon>Fungi</taxon>
        <taxon>Dikarya</taxon>
        <taxon>Ascomycota</taxon>
        <taxon>Pezizomycotina</taxon>
        <taxon>Eurotiomycetes</taxon>
        <taxon>Eurotiomycetidae</taxon>
        <taxon>Eurotiales</taxon>
        <taxon>Trichocomaceae</taxon>
        <taxon>Talaromyces</taxon>
        <taxon>Talaromyces sect. Islandici</taxon>
    </lineage>
</organism>
<sequence length="1020" mass="115290">MITRGRHYCLGNGKLSAFVDNIIVPANSNEPLHFLYPRWSQTASSVRQAHSSALRPSSSGLSLHKSHDRFPPCKSKPPRLLSTQAGNNPDSVIDNPSATTTPTTEPQNGAANNSKSSSDSSSSSEAQTNRGQDTPENRPTRPFRKPELTQTQKKLSVAKRVRDAEVKRLERRPYKERMKAAYRNHVQGYRRLKGLPTNAPHWSEVMALLEEMCAELPKESSQTNRKEIFVREETVAHLCGMPMSDENIWDVSARNGCRIRVLDLSESKGMYRRAVISGSTRALELVETRIRKIEHSQEDQRYNPKNLLGIHRPPMPIIPSILALHEKGAPVPVIRCVWDDVGSVELEPLKELDPAWRVPAYSVPGFTWYVDQLIRRQSVARSLAAQSSKKTIDVERSLVTLFTRPELKPYFSTGALNLALEYLCRHEHLSSARLIFNQSLTVATTESYNIFFRSTARRQDLIFLKTLLQKMQTLGVRPNGQTWIAFLQCLISPSPRHQVMVRMRELGLLKDRRVLWDVLEYNIDIILTAHFRDGGDISSFLESLEKIYGKDAVSIRLLNLILTELAPSREDSRLVEALNAFKKYQLTPSNKTINLAFTFFRSFYMAIPALSQVLQTCESFLSASNYEKMFTLALRSKSYNACRVIWTYACMRGMTSPLMRHMVLKSLRNHAADQPLNTKKLSSYLGAVVAGLRYREKDITHSGHIQAIVPAAHAETPVLYATAHMNASDLNRLRLNKRLITDDIKYGKTREPVVGLFLMLDAAIRLDREIPWFRTGENDMQGRPLAEILDLMMEVPCRERSSKGQEAEEDEDEEDEEDKDVLWKLSMHPSRLQDAAEARSKGETGGHHHQPIASRKGAMRSLSLKTLNHLLKDEGKKLGENPAKEDDFSTIQNTIKAEFRTSKGTRRENRGIKRATKAAFNLLSEEEKEALALETSPSGQTESPPPDEAEAAKYKPTSTNTDEWKDELTRGRKITTLTRQILDKVDGTLQQDTSIVECETQTEPASEPDPTETQVTTQAV</sequence>
<feature type="compositionally biased region" description="Polar residues" evidence="1">
    <location>
        <begin position="988"/>
        <end position="1004"/>
    </location>
</feature>
<evidence type="ECO:0000313" key="3">
    <source>
        <dbReference type="EMBL" id="CRG85268.1"/>
    </source>
</evidence>
<name>A0A0U1LPR3_TALIS</name>
<dbReference type="Proteomes" id="UP000054383">
    <property type="component" value="Unassembled WGS sequence"/>
</dbReference>
<dbReference type="STRING" id="28573.A0A0U1LPR3"/>